<sequence>MIIKIIFLNLLQPFIKIFLFSLHQIQYIKKNSPSFLLTNHGYACSTLVVIFVPIISFLFIFFIWNFLFRSASRTFNIVASLRFPLSY</sequence>
<evidence type="ECO:0000313" key="3">
    <source>
        <dbReference type="Proteomes" id="UP000018888"/>
    </source>
</evidence>
<reference evidence="2 3" key="1">
    <citation type="journal article" date="2013" name="Proc. Natl. Acad. Sci. U.S.A.">
        <title>Genome of an arbuscular mycorrhizal fungus provides insight into the oldest plant symbiosis.</title>
        <authorList>
            <person name="Tisserant E."/>
            <person name="Malbreil M."/>
            <person name="Kuo A."/>
            <person name="Kohler A."/>
            <person name="Symeonidi A."/>
            <person name="Balestrini R."/>
            <person name="Charron P."/>
            <person name="Duensing N."/>
            <person name="Frei Dit Frey N."/>
            <person name="Gianinazzi-Pearson V."/>
            <person name="Gilbert L.B."/>
            <person name="Handa Y."/>
            <person name="Herr J.R."/>
            <person name="Hijri M."/>
            <person name="Koul R."/>
            <person name="Kawaguchi M."/>
            <person name="Krajinski F."/>
            <person name="Lammers P.J."/>
            <person name="Masclaux F.G."/>
            <person name="Murat C."/>
            <person name="Morin E."/>
            <person name="Ndikumana S."/>
            <person name="Pagni M."/>
            <person name="Petitpierre D."/>
            <person name="Requena N."/>
            <person name="Rosikiewicz P."/>
            <person name="Riley R."/>
            <person name="Saito K."/>
            <person name="San Clemente H."/>
            <person name="Shapiro H."/>
            <person name="van Tuinen D."/>
            <person name="Becard G."/>
            <person name="Bonfante P."/>
            <person name="Paszkowski U."/>
            <person name="Shachar-Hill Y.Y."/>
            <person name="Tuskan G.A."/>
            <person name="Young P.W."/>
            <person name="Sanders I.R."/>
            <person name="Henrissat B."/>
            <person name="Rensing S.A."/>
            <person name="Grigoriev I.V."/>
            <person name="Corradi N."/>
            <person name="Roux C."/>
            <person name="Martin F."/>
        </authorList>
    </citation>
    <scope>NUCLEOTIDE SEQUENCE [LARGE SCALE GENOMIC DNA]</scope>
    <source>
        <strain evidence="2 3">DAOM 197198</strain>
    </source>
</reference>
<keyword evidence="1" id="KW-0472">Membrane</keyword>
<gene>
    <name evidence="2" type="ORF">GLOIN_2v1623849</name>
</gene>
<feature type="transmembrane region" description="Helical" evidence="1">
    <location>
        <begin position="7"/>
        <end position="28"/>
    </location>
</feature>
<reference evidence="2 3" key="2">
    <citation type="journal article" date="2018" name="New Phytol.">
        <title>High intraspecific genome diversity in the model arbuscular mycorrhizal symbiont Rhizophagus irregularis.</title>
        <authorList>
            <person name="Chen E.C.H."/>
            <person name="Morin E."/>
            <person name="Beaudet D."/>
            <person name="Noel J."/>
            <person name="Yildirir G."/>
            <person name="Ndikumana S."/>
            <person name="Charron P."/>
            <person name="St-Onge C."/>
            <person name="Giorgi J."/>
            <person name="Kruger M."/>
            <person name="Marton T."/>
            <person name="Ropars J."/>
            <person name="Grigoriev I.V."/>
            <person name="Hainaut M."/>
            <person name="Henrissat B."/>
            <person name="Roux C."/>
            <person name="Martin F."/>
            <person name="Corradi N."/>
        </authorList>
    </citation>
    <scope>NUCLEOTIDE SEQUENCE [LARGE SCALE GENOMIC DNA]</scope>
    <source>
        <strain evidence="2 3">DAOM 197198</strain>
    </source>
</reference>
<evidence type="ECO:0000313" key="2">
    <source>
        <dbReference type="EMBL" id="POG69739.1"/>
    </source>
</evidence>
<dbReference type="Proteomes" id="UP000018888">
    <property type="component" value="Unassembled WGS sequence"/>
</dbReference>
<keyword evidence="1" id="KW-1133">Transmembrane helix</keyword>
<dbReference type="EMBL" id="AUPC02000131">
    <property type="protein sequence ID" value="POG69739.1"/>
    <property type="molecule type" value="Genomic_DNA"/>
</dbReference>
<keyword evidence="3" id="KW-1185">Reference proteome</keyword>
<comment type="caution">
    <text evidence="2">The sequence shown here is derived from an EMBL/GenBank/DDBJ whole genome shotgun (WGS) entry which is preliminary data.</text>
</comment>
<organism evidence="2 3">
    <name type="scientific">Rhizophagus irregularis (strain DAOM 181602 / DAOM 197198 / MUCL 43194)</name>
    <name type="common">Arbuscular mycorrhizal fungus</name>
    <name type="synonym">Glomus intraradices</name>
    <dbReference type="NCBI Taxonomy" id="747089"/>
    <lineage>
        <taxon>Eukaryota</taxon>
        <taxon>Fungi</taxon>
        <taxon>Fungi incertae sedis</taxon>
        <taxon>Mucoromycota</taxon>
        <taxon>Glomeromycotina</taxon>
        <taxon>Glomeromycetes</taxon>
        <taxon>Glomerales</taxon>
        <taxon>Glomeraceae</taxon>
        <taxon>Rhizophagus</taxon>
    </lineage>
</organism>
<name>A0A2P4PWG6_RHIID</name>
<feature type="transmembrane region" description="Helical" evidence="1">
    <location>
        <begin position="40"/>
        <end position="67"/>
    </location>
</feature>
<evidence type="ECO:0000256" key="1">
    <source>
        <dbReference type="SAM" id="Phobius"/>
    </source>
</evidence>
<dbReference type="AlphaFoldDB" id="A0A2P4PWG6"/>
<accession>A0A2P4PWG6</accession>
<protein>
    <submittedName>
        <fullName evidence="2">Uncharacterized protein</fullName>
    </submittedName>
</protein>
<proteinExistence type="predicted"/>
<keyword evidence="1" id="KW-0812">Transmembrane</keyword>